<keyword evidence="1" id="KW-0862">Zinc</keyword>
<accession>A0AAV8WMY3</accession>
<sequence length="76" mass="8713">MSKIKNGRIWDGLSLWNNNLDKKFDGVEECYICFAVLHPGTYQLPRLSCQTCKKKFHSACLVSGTMFYFMNRGASL</sequence>
<keyword evidence="1" id="KW-0808">Transferase</keyword>
<comment type="caution">
    <text evidence="2">The sequence shown here is derived from an EMBL/GenBank/DDBJ whole genome shotgun (WGS) entry which is preliminary data.</text>
</comment>
<dbReference type="InterPro" id="IPR013083">
    <property type="entry name" value="Znf_RING/FYVE/PHD"/>
</dbReference>
<reference evidence="2" key="1">
    <citation type="journal article" date="2023" name="Insect Mol. Biol.">
        <title>Genome sequencing provides insights into the evolution of gene families encoding plant cell wall-degrading enzymes in longhorned beetles.</title>
        <authorList>
            <person name="Shin N.R."/>
            <person name="Okamura Y."/>
            <person name="Kirsch R."/>
            <person name="Pauchet Y."/>
        </authorList>
    </citation>
    <scope>NUCLEOTIDE SEQUENCE</scope>
    <source>
        <strain evidence="2">RBIC_L_NR</strain>
    </source>
</reference>
<dbReference type="Gene3D" id="3.30.40.10">
    <property type="entry name" value="Zinc/RING finger domain, C3HC4 (zinc finger)"/>
    <property type="match status" value="1"/>
</dbReference>
<dbReference type="EMBL" id="JANEYF010005528">
    <property type="protein sequence ID" value="KAJ8927793.1"/>
    <property type="molecule type" value="Genomic_DNA"/>
</dbReference>
<gene>
    <name evidence="2" type="ORF">NQ314_019672</name>
</gene>
<dbReference type="GO" id="GO:1990112">
    <property type="term" value="C:RQC complex"/>
    <property type="evidence" value="ECO:0007669"/>
    <property type="project" value="UniProtKB-UniRule"/>
</dbReference>
<dbReference type="GO" id="GO:0005829">
    <property type="term" value="C:cytosol"/>
    <property type="evidence" value="ECO:0007669"/>
    <property type="project" value="UniProtKB-UniRule"/>
</dbReference>
<name>A0AAV8WMY3_9CUCU</name>
<dbReference type="GO" id="GO:0043023">
    <property type="term" value="F:ribosomal large subunit binding"/>
    <property type="evidence" value="ECO:0007669"/>
    <property type="project" value="TreeGrafter"/>
</dbReference>
<comment type="subunit">
    <text evidence="1">Component of the ribosome quality control complex (RQC).</text>
</comment>
<dbReference type="Proteomes" id="UP001162156">
    <property type="component" value="Unassembled WGS sequence"/>
</dbReference>
<organism evidence="2 3">
    <name type="scientific">Rhamnusium bicolor</name>
    <dbReference type="NCBI Taxonomy" id="1586634"/>
    <lineage>
        <taxon>Eukaryota</taxon>
        <taxon>Metazoa</taxon>
        <taxon>Ecdysozoa</taxon>
        <taxon>Arthropoda</taxon>
        <taxon>Hexapoda</taxon>
        <taxon>Insecta</taxon>
        <taxon>Pterygota</taxon>
        <taxon>Neoptera</taxon>
        <taxon>Endopterygota</taxon>
        <taxon>Coleoptera</taxon>
        <taxon>Polyphaga</taxon>
        <taxon>Cucujiformia</taxon>
        <taxon>Chrysomeloidea</taxon>
        <taxon>Cerambycidae</taxon>
        <taxon>Lepturinae</taxon>
        <taxon>Rhagiini</taxon>
        <taxon>Rhamnusium</taxon>
    </lineage>
</organism>
<comment type="pathway">
    <text evidence="1">Protein modification; protein ubiquitination.</text>
</comment>
<evidence type="ECO:0000313" key="2">
    <source>
        <dbReference type="EMBL" id="KAJ8927793.1"/>
    </source>
</evidence>
<evidence type="ECO:0000313" key="3">
    <source>
        <dbReference type="Proteomes" id="UP001162156"/>
    </source>
</evidence>
<keyword evidence="1" id="KW-0479">Metal-binding</keyword>
<keyword evidence="1" id="KW-0833">Ubl conjugation pathway</keyword>
<comment type="catalytic activity">
    <reaction evidence="1">
        <text>S-ubiquitinyl-[E2 ubiquitin-conjugating enzyme]-L-cysteine + [acceptor protein]-L-lysine = [E2 ubiquitin-conjugating enzyme]-L-cysteine + N(6)-ubiquitinyl-[acceptor protein]-L-lysine.</text>
        <dbReference type="EC" id="2.3.2.27"/>
    </reaction>
</comment>
<dbReference type="AlphaFoldDB" id="A0AAV8WMY3"/>
<keyword evidence="1" id="KW-0863">Zinc-finger</keyword>
<proteinExistence type="inferred from homology"/>
<dbReference type="EC" id="2.3.2.27" evidence="1"/>
<dbReference type="InterPro" id="IPR039795">
    <property type="entry name" value="LTN1/Rkr1"/>
</dbReference>
<dbReference type="GO" id="GO:0061630">
    <property type="term" value="F:ubiquitin protein ligase activity"/>
    <property type="evidence" value="ECO:0007669"/>
    <property type="project" value="UniProtKB-UniRule"/>
</dbReference>
<dbReference type="GO" id="GO:1990116">
    <property type="term" value="P:ribosome-associated ubiquitin-dependent protein catabolic process"/>
    <property type="evidence" value="ECO:0007669"/>
    <property type="project" value="UniProtKB-UniRule"/>
</dbReference>
<dbReference type="GO" id="GO:0008270">
    <property type="term" value="F:zinc ion binding"/>
    <property type="evidence" value="ECO:0007669"/>
    <property type="project" value="UniProtKB-KW"/>
</dbReference>
<evidence type="ECO:0000256" key="1">
    <source>
        <dbReference type="RuleBase" id="RU367090"/>
    </source>
</evidence>
<comment type="function">
    <text evidence="1">E3 ubiquitin-protein ligase. Component of the ribosome quality control complex (RQC), a ribosome-associated complex that mediates ubiquitination and extraction of incompletely synthesized nascent chains for proteasomal degradation.</text>
</comment>
<keyword evidence="3" id="KW-1185">Reference proteome</keyword>
<dbReference type="GO" id="GO:0072344">
    <property type="term" value="P:rescue of stalled ribosome"/>
    <property type="evidence" value="ECO:0007669"/>
    <property type="project" value="UniProtKB-UniRule"/>
</dbReference>
<comment type="similarity">
    <text evidence="1">Belongs to the LTN1 family.</text>
</comment>
<dbReference type="PANTHER" id="PTHR12389:SF0">
    <property type="entry name" value="E3 UBIQUITIN-PROTEIN LIGASE LISTERIN"/>
    <property type="match status" value="1"/>
</dbReference>
<dbReference type="PANTHER" id="PTHR12389">
    <property type="entry name" value="ZINC FINGER PROTEIN 294"/>
    <property type="match status" value="1"/>
</dbReference>
<protein>
    <recommendedName>
        <fullName evidence="1">E3 ubiquitin-protein ligase listerin</fullName>
        <ecNumber evidence="1">2.3.2.27</ecNumber>
    </recommendedName>
    <alternativeName>
        <fullName evidence="1">RING-type E3 ubiquitin transferase listerin</fullName>
    </alternativeName>
</protein>